<evidence type="ECO:0000256" key="1">
    <source>
        <dbReference type="SAM" id="Phobius"/>
    </source>
</evidence>
<sequence length="60" mass="6292">MYPDIAKSTLAGGVATGAAALAFTGLDIGWFVAVGLILVLTGALLWRGRRLHRVESDVHS</sequence>
<comment type="caution">
    <text evidence="2">The sequence shown here is derived from an EMBL/GenBank/DDBJ whole genome shotgun (WGS) entry which is preliminary data.</text>
</comment>
<keyword evidence="1" id="KW-1133">Transmembrane helix</keyword>
<keyword evidence="1" id="KW-0472">Membrane</keyword>
<accession>A0A0D8FVM9</accession>
<reference evidence="2 3" key="1">
    <citation type="submission" date="2015-01" db="EMBL/GenBank/DDBJ databases">
        <title>Draft genome of the acidophilic iron oxidizer Ferrimicrobium acidiphilum strain T23.</title>
        <authorList>
            <person name="Poehlein A."/>
            <person name="Eisen S."/>
            <person name="Schloemann M."/>
            <person name="Johnson B.D."/>
            <person name="Daniel R."/>
            <person name="Muehling M."/>
        </authorList>
    </citation>
    <scope>NUCLEOTIDE SEQUENCE [LARGE SCALE GENOMIC DNA]</scope>
    <source>
        <strain evidence="2 3">T23</strain>
    </source>
</reference>
<dbReference type="STRING" id="1121877.FEAC_19070"/>
<evidence type="ECO:0000313" key="2">
    <source>
        <dbReference type="EMBL" id="KJE76297.1"/>
    </source>
</evidence>
<keyword evidence="1" id="KW-0812">Transmembrane</keyword>
<name>A0A0D8FVM9_9ACTN</name>
<organism evidence="2 3">
    <name type="scientific">Ferrimicrobium acidiphilum DSM 19497</name>
    <dbReference type="NCBI Taxonomy" id="1121877"/>
    <lineage>
        <taxon>Bacteria</taxon>
        <taxon>Bacillati</taxon>
        <taxon>Actinomycetota</taxon>
        <taxon>Acidimicrobiia</taxon>
        <taxon>Acidimicrobiales</taxon>
        <taxon>Acidimicrobiaceae</taxon>
        <taxon>Ferrimicrobium</taxon>
    </lineage>
</organism>
<gene>
    <name evidence="2" type="ORF">FEAC_19070</name>
</gene>
<protein>
    <submittedName>
        <fullName evidence="2">Uncharacterized protein</fullName>
    </submittedName>
</protein>
<dbReference type="AlphaFoldDB" id="A0A0D8FVM9"/>
<proteinExistence type="predicted"/>
<feature type="transmembrane region" description="Helical" evidence="1">
    <location>
        <begin position="28"/>
        <end position="46"/>
    </location>
</feature>
<dbReference type="EMBL" id="JXUW01000018">
    <property type="protein sequence ID" value="KJE76297.1"/>
    <property type="molecule type" value="Genomic_DNA"/>
</dbReference>
<dbReference type="Proteomes" id="UP000032336">
    <property type="component" value="Unassembled WGS sequence"/>
</dbReference>
<keyword evidence="3" id="KW-1185">Reference proteome</keyword>
<evidence type="ECO:0000313" key="3">
    <source>
        <dbReference type="Proteomes" id="UP000032336"/>
    </source>
</evidence>